<dbReference type="Proteomes" id="UP000314294">
    <property type="component" value="Unassembled WGS sequence"/>
</dbReference>
<sequence>MVGWPSFQKEEKSRRCNTRSGALEVSSVLGTATERRKEGREEGREGGRSFCTSVRLVANLSPILQTTSARLVAVPRSTSVRLLVVLWPVFQTTSVRLVAVLRPRTPSARPSVKPIADGFRD</sequence>
<dbReference type="AlphaFoldDB" id="A0A4Z2FPD1"/>
<feature type="region of interest" description="Disordered" evidence="1">
    <location>
        <begin position="1"/>
        <end position="47"/>
    </location>
</feature>
<gene>
    <name evidence="2" type="ORF">EYF80_047051</name>
</gene>
<comment type="caution">
    <text evidence="2">The sequence shown here is derived from an EMBL/GenBank/DDBJ whole genome shotgun (WGS) entry which is preliminary data.</text>
</comment>
<dbReference type="EMBL" id="SRLO01001015">
    <property type="protein sequence ID" value="TNN42755.1"/>
    <property type="molecule type" value="Genomic_DNA"/>
</dbReference>
<keyword evidence="3" id="KW-1185">Reference proteome</keyword>
<evidence type="ECO:0000313" key="2">
    <source>
        <dbReference type="EMBL" id="TNN42755.1"/>
    </source>
</evidence>
<name>A0A4Z2FPD1_9TELE</name>
<evidence type="ECO:0000256" key="1">
    <source>
        <dbReference type="SAM" id="MobiDB-lite"/>
    </source>
</evidence>
<accession>A0A4Z2FPD1</accession>
<organism evidence="2 3">
    <name type="scientific">Liparis tanakae</name>
    <name type="common">Tanaka's snailfish</name>
    <dbReference type="NCBI Taxonomy" id="230148"/>
    <lineage>
        <taxon>Eukaryota</taxon>
        <taxon>Metazoa</taxon>
        <taxon>Chordata</taxon>
        <taxon>Craniata</taxon>
        <taxon>Vertebrata</taxon>
        <taxon>Euteleostomi</taxon>
        <taxon>Actinopterygii</taxon>
        <taxon>Neopterygii</taxon>
        <taxon>Teleostei</taxon>
        <taxon>Neoteleostei</taxon>
        <taxon>Acanthomorphata</taxon>
        <taxon>Eupercaria</taxon>
        <taxon>Perciformes</taxon>
        <taxon>Cottioidei</taxon>
        <taxon>Cottales</taxon>
        <taxon>Liparidae</taxon>
        <taxon>Liparis</taxon>
    </lineage>
</organism>
<proteinExistence type="predicted"/>
<feature type="compositionally biased region" description="Basic and acidic residues" evidence="1">
    <location>
        <begin position="33"/>
        <end position="47"/>
    </location>
</feature>
<reference evidence="2 3" key="1">
    <citation type="submission" date="2019-03" db="EMBL/GenBank/DDBJ databases">
        <title>First draft genome of Liparis tanakae, snailfish: a comprehensive survey of snailfish specific genes.</title>
        <authorList>
            <person name="Kim W."/>
            <person name="Song I."/>
            <person name="Jeong J.-H."/>
            <person name="Kim D."/>
            <person name="Kim S."/>
            <person name="Ryu S."/>
            <person name="Song J.Y."/>
            <person name="Lee S.K."/>
        </authorList>
    </citation>
    <scope>NUCLEOTIDE SEQUENCE [LARGE SCALE GENOMIC DNA]</scope>
    <source>
        <tissue evidence="2">Muscle</tissue>
    </source>
</reference>
<protein>
    <submittedName>
        <fullName evidence="2">Uncharacterized protein</fullName>
    </submittedName>
</protein>
<evidence type="ECO:0000313" key="3">
    <source>
        <dbReference type="Proteomes" id="UP000314294"/>
    </source>
</evidence>